<dbReference type="Proteomes" id="UP000233469">
    <property type="component" value="Unassembled WGS sequence"/>
</dbReference>
<comment type="caution">
    <text evidence="1">The sequence shown here is derived from an EMBL/GenBank/DDBJ whole genome shotgun (WGS) entry which is preliminary data.</text>
</comment>
<protein>
    <submittedName>
        <fullName evidence="1">Uncharacterized protein</fullName>
    </submittedName>
</protein>
<accession>A0A2N1M6B3</accession>
<sequence length="279" mass="32584">MWCFPHISTLLGDLPENATQTLTYSVNSNHPCHKCLISGEDLNNLRLSNNQIELRTPKMMKDILDQQLAHQYSMYNMNNIFWKYPRKEYFLESELVEFKKLITDWATLFVKLFQSYSRSGLKLPKLHNWVYHIINSIEEFGAINGFTTETYEFLHKDYVKIPYRSSNKREAIGQIINTVQIKLTLKHLMCQTKQKKSQKATSLNGLLGKFALENFDEFFDIYKEKNSLASEALLALSCFLTALNNFFDLDDDLNEELITNNTIISWYSYTNMTASEDCI</sequence>
<evidence type="ECO:0000313" key="2">
    <source>
        <dbReference type="Proteomes" id="UP000233469"/>
    </source>
</evidence>
<dbReference type="VEuPathDB" id="FungiDB:RhiirFUN_008803"/>
<name>A0A2N1M6B3_9GLOM</name>
<gene>
    <name evidence="1" type="ORF">RhiirC2_721398</name>
</gene>
<reference evidence="1 2" key="2">
    <citation type="submission" date="2017-10" db="EMBL/GenBank/DDBJ databases">
        <title>Extensive intraspecific genome diversity in a model arbuscular mycorrhizal fungus.</title>
        <authorList>
            <person name="Chen E.C.H."/>
            <person name="Morin E."/>
            <person name="Baudet D."/>
            <person name="Noel J."/>
            <person name="Ndikumana S."/>
            <person name="Charron P."/>
            <person name="St-Onge C."/>
            <person name="Giorgi J."/>
            <person name="Grigoriev I.V."/>
            <person name="Roux C."/>
            <person name="Martin F.M."/>
            <person name="Corradi N."/>
        </authorList>
    </citation>
    <scope>NUCLEOTIDE SEQUENCE [LARGE SCALE GENOMIC DNA]</scope>
    <source>
        <strain evidence="1 2">C2</strain>
    </source>
</reference>
<dbReference type="VEuPathDB" id="FungiDB:FUN_007517"/>
<dbReference type="VEuPathDB" id="FungiDB:RhiirFUN_020593"/>
<dbReference type="VEuPathDB" id="FungiDB:RhiirA1_354262"/>
<proteinExistence type="predicted"/>
<organism evidence="1 2">
    <name type="scientific">Rhizophagus irregularis</name>
    <dbReference type="NCBI Taxonomy" id="588596"/>
    <lineage>
        <taxon>Eukaryota</taxon>
        <taxon>Fungi</taxon>
        <taxon>Fungi incertae sedis</taxon>
        <taxon>Mucoromycota</taxon>
        <taxon>Glomeromycotina</taxon>
        <taxon>Glomeromycetes</taxon>
        <taxon>Glomerales</taxon>
        <taxon>Glomeraceae</taxon>
        <taxon>Rhizophagus</taxon>
    </lineage>
</organism>
<dbReference type="EMBL" id="LLXL01004684">
    <property type="protein sequence ID" value="PKK57169.1"/>
    <property type="molecule type" value="Genomic_DNA"/>
</dbReference>
<reference evidence="1 2" key="1">
    <citation type="submission" date="2016-04" db="EMBL/GenBank/DDBJ databases">
        <title>Genome analyses suggest a sexual origin of heterokaryosis in a supposedly ancient asexual fungus.</title>
        <authorList>
            <person name="Ropars J."/>
            <person name="Sedzielewska K."/>
            <person name="Noel J."/>
            <person name="Charron P."/>
            <person name="Farinelli L."/>
            <person name="Marton T."/>
            <person name="Kruger M."/>
            <person name="Pelin A."/>
            <person name="Brachmann A."/>
            <person name="Corradi N."/>
        </authorList>
    </citation>
    <scope>NUCLEOTIDE SEQUENCE [LARGE SCALE GENOMIC DNA]</scope>
    <source>
        <strain evidence="1 2">C2</strain>
    </source>
</reference>
<dbReference type="AlphaFoldDB" id="A0A2N1M6B3"/>
<evidence type="ECO:0000313" key="1">
    <source>
        <dbReference type="EMBL" id="PKK57169.1"/>
    </source>
</evidence>